<evidence type="ECO:0000256" key="3">
    <source>
        <dbReference type="ARBA" id="ARBA00022989"/>
    </source>
</evidence>
<dbReference type="PANTHER" id="PTHR43847">
    <property type="entry name" value="BLL3993 PROTEIN"/>
    <property type="match status" value="1"/>
</dbReference>
<dbReference type="Pfam" id="PF04191">
    <property type="entry name" value="PEMT"/>
    <property type="match status" value="1"/>
</dbReference>
<evidence type="ECO:0000256" key="4">
    <source>
        <dbReference type="ARBA" id="ARBA00023136"/>
    </source>
</evidence>
<dbReference type="Gene3D" id="1.20.120.1630">
    <property type="match status" value="1"/>
</dbReference>
<feature type="transmembrane region" description="Helical" evidence="5">
    <location>
        <begin position="36"/>
        <end position="57"/>
    </location>
</feature>
<name>A0A9X7Z5X1_9BACL</name>
<keyword evidence="3 5" id="KW-1133">Transmembrane helix</keyword>
<comment type="subcellular location">
    <subcellularLocation>
        <location evidence="1">Endomembrane system</location>
        <topology evidence="1">Multi-pass membrane protein</topology>
    </subcellularLocation>
</comment>
<evidence type="ECO:0000313" key="7">
    <source>
        <dbReference type="Proteomes" id="UP000663505"/>
    </source>
</evidence>
<dbReference type="KEGG" id="afx:JZ786_23645"/>
<feature type="transmembrane region" description="Helical" evidence="5">
    <location>
        <begin position="69"/>
        <end position="89"/>
    </location>
</feature>
<keyword evidence="2 5" id="KW-0812">Transmembrane</keyword>
<keyword evidence="7" id="KW-1185">Reference proteome</keyword>
<dbReference type="PANTHER" id="PTHR43847:SF1">
    <property type="entry name" value="BLL3993 PROTEIN"/>
    <property type="match status" value="1"/>
</dbReference>
<sequence>MFWILFYLWVITEVLFGIRARRLQRGQPKKQNHDRGSVFLIMIGMYVLILISFIFSVQKLGELPNWIKYAGYILMVVGMVIRYAAIIQLGRFFSPVVGVVTDQEIVHSGLYRWIRHPSYTGGWLTAIGIGLGLQTWWGVVFCGVGLLLIYVYRIRIEERALIQHFGEKYLNYIRSTKKMFPGIW</sequence>
<reference evidence="6 7" key="1">
    <citation type="submission" date="2021-02" db="EMBL/GenBank/DDBJ databases">
        <title>Alicyclobacillus curvatus sp. nov. and Alicyclobacillus mengziensis sp. nov., two acidophilic bacteria isolated from acid mine drainage.</title>
        <authorList>
            <person name="Huang Y."/>
        </authorList>
    </citation>
    <scope>NUCLEOTIDE SEQUENCE [LARGE SCALE GENOMIC DNA]</scope>
    <source>
        <strain evidence="6 7">S30H14</strain>
    </source>
</reference>
<evidence type="ECO:0000256" key="1">
    <source>
        <dbReference type="ARBA" id="ARBA00004127"/>
    </source>
</evidence>
<accession>A0A9X7Z5X1</accession>
<evidence type="ECO:0000256" key="5">
    <source>
        <dbReference type="SAM" id="Phobius"/>
    </source>
</evidence>
<dbReference type="EMBL" id="CP071182">
    <property type="protein sequence ID" value="QSO47344.1"/>
    <property type="molecule type" value="Genomic_DNA"/>
</dbReference>
<organism evidence="6 7">
    <name type="scientific">Alicyclobacillus mengziensis</name>
    <dbReference type="NCBI Taxonomy" id="2931921"/>
    <lineage>
        <taxon>Bacteria</taxon>
        <taxon>Bacillati</taxon>
        <taxon>Bacillota</taxon>
        <taxon>Bacilli</taxon>
        <taxon>Bacillales</taxon>
        <taxon>Alicyclobacillaceae</taxon>
        <taxon>Alicyclobacillus</taxon>
    </lineage>
</organism>
<protein>
    <submittedName>
        <fullName evidence="6">Isoprenylcysteine carboxylmethyltransferase family protein</fullName>
    </submittedName>
</protein>
<dbReference type="RefSeq" id="WP_206656697.1">
    <property type="nucleotide sequence ID" value="NZ_CP071182.1"/>
</dbReference>
<evidence type="ECO:0000256" key="2">
    <source>
        <dbReference type="ARBA" id="ARBA00022692"/>
    </source>
</evidence>
<feature type="transmembrane region" description="Helical" evidence="5">
    <location>
        <begin position="123"/>
        <end position="152"/>
    </location>
</feature>
<proteinExistence type="predicted"/>
<dbReference type="GO" id="GO:0012505">
    <property type="term" value="C:endomembrane system"/>
    <property type="evidence" value="ECO:0007669"/>
    <property type="project" value="UniProtKB-SubCell"/>
</dbReference>
<dbReference type="Proteomes" id="UP000663505">
    <property type="component" value="Chromosome"/>
</dbReference>
<dbReference type="AlphaFoldDB" id="A0A9X7Z5X1"/>
<keyword evidence="4 5" id="KW-0472">Membrane</keyword>
<dbReference type="InterPro" id="IPR052527">
    <property type="entry name" value="Metal_cation-efflux_comp"/>
</dbReference>
<dbReference type="InterPro" id="IPR007318">
    <property type="entry name" value="Phopholipid_MeTrfase"/>
</dbReference>
<gene>
    <name evidence="6" type="ORF">JZ786_23645</name>
</gene>
<evidence type="ECO:0000313" key="6">
    <source>
        <dbReference type="EMBL" id="QSO47344.1"/>
    </source>
</evidence>